<keyword evidence="3" id="KW-1185">Reference proteome</keyword>
<comment type="caution">
    <text evidence="2">The sequence shown here is derived from an EMBL/GenBank/DDBJ whole genome shotgun (WGS) entry which is preliminary data.</text>
</comment>
<evidence type="ECO:0000259" key="1">
    <source>
        <dbReference type="PROSITE" id="PS50943"/>
    </source>
</evidence>
<organism evidence="2 3">
    <name type="scientific">Alloalcanivorax xenomutans</name>
    <dbReference type="NCBI Taxonomy" id="1094342"/>
    <lineage>
        <taxon>Bacteria</taxon>
        <taxon>Pseudomonadati</taxon>
        <taxon>Pseudomonadota</taxon>
        <taxon>Gammaproteobacteria</taxon>
        <taxon>Oceanospirillales</taxon>
        <taxon>Alcanivoracaceae</taxon>
        <taxon>Alloalcanivorax</taxon>
    </lineage>
</organism>
<dbReference type="RefSeq" id="WP_063140798.1">
    <property type="nucleotide sequence ID" value="NZ_CBDDTQ010000001.1"/>
</dbReference>
<dbReference type="GeneID" id="94686384"/>
<dbReference type="SUPFAM" id="SSF47413">
    <property type="entry name" value="lambda repressor-like DNA-binding domains"/>
    <property type="match status" value="1"/>
</dbReference>
<feature type="domain" description="HTH cro/C1-type" evidence="1">
    <location>
        <begin position="13"/>
        <end position="65"/>
    </location>
</feature>
<sequence length="83" mass="9326">MTLQELGTQFAGLRKANGHSQQQVAAMSGVDRTAVSRFESGRITELGFSKVERLFALYGMELAPKSRKTPTLDDLVREREWPQ</sequence>
<proteinExistence type="predicted"/>
<dbReference type="AlphaFoldDB" id="A0A9Q3W363"/>
<name>A0A9Q3W363_9GAMM</name>
<dbReference type="GO" id="GO:0003677">
    <property type="term" value="F:DNA binding"/>
    <property type="evidence" value="ECO:0007669"/>
    <property type="project" value="InterPro"/>
</dbReference>
<evidence type="ECO:0000313" key="3">
    <source>
        <dbReference type="Proteomes" id="UP001107961"/>
    </source>
</evidence>
<gene>
    <name evidence="2" type="ORF">LZG35_03360</name>
</gene>
<protein>
    <submittedName>
        <fullName evidence="2">Helix-turn-helix domain-containing protein</fullName>
    </submittedName>
</protein>
<dbReference type="CDD" id="cd00093">
    <property type="entry name" value="HTH_XRE"/>
    <property type="match status" value="1"/>
</dbReference>
<dbReference type="EMBL" id="JAJVKT010000003">
    <property type="protein sequence ID" value="MCE7507664.1"/>
    <property type="molecule type" value="Genomic_DNA"/>
</dbReference>
<dbReference type="SMART" id="SM00530">
    <property type="entry name" value="HTH_XRE"/>
    <property type="match status" value="1"/>
</dbReference>
<dbReference type="PROSITE" id="PS50943">
    <property type="entry name" value="HTH_CROC1"/>
    <property type="match status" value="1"/>
</dbReference>
<reference evidence="2" key="1">
    <citation type="submission" date="2022-01" db="EMBL/GenBank/DDBJ databases">
        <authorList>
            <person name="Karlyshev A.V."/>
            <person name="Jaspars M."/>
        </authorList>
    </citation>
    <scope>NUCLEOTIDE SEQUENCE</scope>
    <source>
        <strain evidence="2">AGSA3-2</strain>
    </source>
</reference>
<dbReference type="Pfam" id="PF13560">
    <property type="entry name" value="HTH_31"/>
    <property type="match status" value="1"/>
</dbReference>
<dbReference type="InterPro" id="IPR001387">
    <property type="entry name" value="Cro/C1-type_HTH"/>
</dbReference>
<dbReference type="Proteomes" id="UP001107961">
    <property type="component" value="Unassembled WGS sequence"/>
</dbReference>
<dbReference type="InterPro" id="IPR010982">
    <property type="entry name" value="Lambda_DNA-bd_dom_sf"/>
</dbReference>
<accession>A0A9Q3W363</accession>
<dbReference type="Gene3D" id="1.10.260.40">
    <property type="entry name" value="lambda repressor-like DNA-binding domains"/>
    <property type="match status" value="1"/>
</dbReference>
<evidence type="ECO:0000313" key="2">
    <source>
        <dbReference type="EMBL" id="MCE7507664.1"/>
    </source>
</evidence>